<proteinExistence type="predicted"/>
<evidence type="ECO:0000313" key="2">
    <source>
        <dbReference type="Proteomes" id="UP000652761"/>
    </source>
</evidence>
<evidence type="ECO:0000313" key="1">
    <source>
        <dbReference type="EMBL" id="MQL95784.1"/>
    </source>
</evidence>
<comment type="caution">
    <text evidence="1">The sequence shown here is derived from an EMBL/GenBank/DDBJ whole genome shotgun (WGS) entry which is preliminary data.</text>
</comment>
<dbReference type="Proteomes" id="UP000652761">
    <property type="component" value="Unassembled WGS sequence"/>
</dbReference>
<organism evidence="1 2">
    <name type="scientific">Colocasia esculenta</name>
    <name type="common">Wild taro</name>
    <name type="synonym">Arum esculentum</name>
    <dbReference type="NCBI Taxonomy" id="4460"/>
    <lineage>
        <taxon>Eukaryota</taxon>
        <taxon>Viridiplantae</taxon>
        <taxon>Streptophyta</taxon>
        <taxon>Embryophyta</taxon>
        <taxon>Tracheophyta</taxon>
        <taxon>Spermatophyta</taxon>
        <taxon>Magnoliopsida</taxon>
        <taxon>Liliopsida</taxon>
        <taxon>Araceae</taxon>
        <taxon>Aroideae</taxon>
        <taxon>Colocasieae</taxon>
        <taxon>Colocasia</taxon>
    </lineage>
</organism>
<reference evidence="1" key="1">
    <citation type="submission" date="2017-07" db="EMBL/GenBank/DDBJ databases">
        <title>Taro Niue Genome Assembly and Annotation.</title>
        <authorList>
            <person name="Atibalentja N."/>
            <person name="Keating K."/>
            <person name="Fields C.J."/>
        </authorList>
    </citation>
    <scope>NUCLEOTIDE SEQUENCE</scope>
    <source>
        <strain evidence="1">Niue_2</strain>
        <tissue evidence="1">Leaf</tissue>
    </source>
</reference>
<protein>
    <submittedName>
        <fullName evidence="1">Uncharacterized protein</fullName>
    </submittedName>
</protein>
<accession>A0A843VRX1</accession>
<keyword evidence="2" id="KW-1185">Reference proteome</keyword>
<name>A0A843VRX1_COLES</name>
<dbReference type="EMBL" id="NMUH01001834">
    <property type="protein sequence ID" value="MQL95784.1"/>
    <property type="molecule type" value="Genomic_DNA"/>
</dbReference>
<dbReference type="AlphaFoldDB" id="A0A843VRX1"/>
<sequence>MVNRHGYSGKIVRTRHTPVRVATGSAQNATRGCEERDKAVRTGREIATGCSSHSERNGFAVATRPQNVAYRAVAFTGSAPESDKERTCSWIAVEDCLIFTQGRNRRNGEEERLGVGDLLLPSHQELLHTTPKRCKLVPKGLVESPSLTQEIFWFLAWKCPVWGSFTFGLPQLLEYI</sequence>
<gene>
    <name evidence="1" type="ORF">Taro_028454</name>
</gene>